<dbReference type="InterPro" id="IPR035892">
    <property type="entry name" value="C2_domain_sf"/>
</dbReference>
<sequence length="123" mass="13789">MSGELGTLVIVVLKARNLRDKHSFYKQDVYSKITINGITKKTAVEVKGGQHPVWDEEIRIPISTDTSEKARTLYASVVLLNLAEMNPSARGRLTSQRRCKPVNSMIGYLSKSMVHIEAIFTLK</sequence>
<dbReference type="SUPFAM" id="SSF49562">
    <property type="entry name" value="C2 domain (Calcium/lipid-binding domain, CaLB)"/>
    <property type="match status" value="1"/>
</dbReference>
<dbReference type="AlphaFoldDB" id="A0AAW0G2H1"/>
<dbReference type="InterPro" id="IPR000008">
    <property type="entry name" value="C2_dom"/>
</dbReference>
<dbReference type="PANTHER" id="PTHR47052">
    <property type="entry name" value="CONSERVED SERINE PROLINE-RICH PROTEIN (AFU_ORTHOLOGUE AFUA_2G01790)"/>
    <property type="match status" value="1"/>
</dbReference>
<gene>
    <name evidence="2" type="ORF">QCA50_011041</name>
</gene>
<dbReference type="EMBL" id="JASBNA010000019">
    <property type="protein sequence ID" value="KAK7685697.1"/>
    <property type="molecule type" value="Genomic_DNA"/>
</dbReference>
<evidence type="ECO:0000313" key="3">
    <source>
        <dbReference type="Proteomes" id="UP001385951"/>
    </source>
</evidence>
<evidence type="ECO:0000313" key="2">
    <source>
        <dbReference type="EMBL" id="KAK7685697.1"/>
    </source>
</evidence>
<reference evidence="2 3" key="1">
    <citation type="submission" date="2022-09" db="EMBL/GenBank/DDBJ databases">
        <authorList>
            <person name="Palmer J.M."/>
        </authorList>
    </citation>
    <scope>NUCLEOTIDE SEQUENCE [LARGE SCALE GENOMIC DNA]</scope>
    <source>
        <strain evidence="2 3">DSM 7382</strain>
    </source>
</reference>
<dbReference type="Gene3D" id="2.60.40.150">
    <property type="entry name" value="C2 domain"/>
    <property type="match status" value="1"/>
</dbReference>
<name>A0AAW0G2H1_9APHY</name>
<proteinExistence type="predicted"/>
<dbReference type="Pfam" id="PF00168">
    <property type="entry name" value="C2"/>
    <property type="match status" value="1"/>
</dbReference>
<dbReference type="PROSITE" id="PS50004">
    <property type="entry name" value="C2"/>
    <property type="match status" value="1"/>
</dbReference>
<evidence type="ECO:0000259" key="1">
    <source>
        <dbReference type="PROSITE" id="PS50004"/>
    </source>
</evidence>
<accession>A0AAW0G2H1</accession>
<protein>
    <recommendedName>
        <fullName evidence="1">C2 domain-containing protein</fullName>
    </recommendedName>
</protein>
<organism evidence="2 3">
    <name type="scientific">Cerrena zonata</name>
    <dbReference type="NCBI Taxonomy" id="2478898"/>
    <lineage>
        <taxon>Eukaryota</taxon>
        <taxon>Fungi</taxon>
        <taxon>Dikarya</taxon>
        <taxon>Basidiomycota</taxon>
        <taxon>Agaricomycotina</taxon>
        <taxon>Agaricomycetes</taxon>
        <taxon>Polyporales</taxon>
        <taxon>Cerrenaceae</taxon>
        <taxon>Cerrena</taxon>
    </lineage>
</organism>
<dbReference type="PANTHER" id="PTHR47052:SF3">
    <property type="entry name" value="INGRESSION PROTEIN 1"/>
    <property type="match status" value="1"/>
</dbReference>
<dbReference type="Proteomes" id="UP001385951">
    <property type="component" value="Unassembled WGS sequence"/>
</dbReference>
<keyword evidence="3" id="KW-1185">Reference proteome</keyword>
<feature type="domain" description="C2" evidence="1">
    <location>
        <begin position="1"/>
        <end position="115"/>
    </location>
</feature>
<dbReference type="InterPro" id="IPR052981">
    <property type="entry name" value="Ingression_C2_domain"/>
</dbReference>
<comment type="caution">
    <text evidence="2">The sequence shown here is derived from an EMBL/GenBank/DDBJ whole genome shotgun (WGS) entry which is preliminary data.</text>
</comment>